<dbReference type="Proteomes" id="UP001152888">
    <property type="component" value="Unassembled WGS sequence"/>
</dbReference>
<dbReference type="EMBL" id="CAKOFQ010007450">
    <property type="protein sequence ID" value="CAH2001486.1"/>
    <property type="molecule type" value="Genomic_DNA"/>
</dbReference>
<organism evidence="1 2">
    <name type="scientific">Acanthoscelides obtectus</name>
    <name type="common">Bean weevil</name>
    <name type="synonym">Bruchus obtectus</name>
    <dbReference type="NCBI Taxonomy" id="200917"/>
    <lineage>
        <taxon>Eukaryota</taxon>
        <taxon>Metazoa</taxon>
        <taxon>Ecdysozoa</taxon>
        <taxon>Arthropoda</taxon>
        <taxon>Hexapoda</taxon>
        <taxon>Insecta</taxon>
        <taxon>Pterygota</taxon>
        <taxon>Neoptera</taxon>
        <taxon>Endopterygota</taxon>
        <taxon>Coleoptera</taxon>
        <taxon>Polyphaga</taxon>
        <taxon>Cucujiformia</taxon>
        <taxon>Chrysomeloidea</taxon>
        <taxon>Chrysomelidae</taxon>
        <taxon>Bruchinae</taxon>
        <taxon>Bruchini</taxon>
        <taxon>Acanthoscelides</taxon>
    </lineage>
</organism>
<accession>A0A9P0LXL3</accession>
<dbReference type="AlphaFoldDB" id="A0A9P0LXL3"/>
<sequence length="59" mass="6602">MICEQASQTSTLQLHLGYNDSYPTSRKVCENESHLKKCDKSLIPDMEFEDATACGICSM</sequence>
<evidence type="ECO:0000313" key="2">
    <source>
        <dbReference type="Proteomes" id="UP001152888"/>
    </source>
</evidence>
<proteinExistence type="predicted"/>
<comment type="caution">
    <text evidence="1">The sequence shown here is derived from an EMBL/GenBank/DDBJ whole genome shotgun (WGS) entry which is preliminary data.</text>
</comment>
<evidence type="ECO:0000313" key="1">
    <source>
        <dbReference type="EMBL" id="CAH2001486.1"/>
    </source>
</evidence>
<reference evidence="1" key="1">
    <citation type="submission" date="2022-03" db="EMBL/GenBank/DDBJ databases">
        <authorList>
            <person name="Sayadi A."/>
        </authorList>
    </citation>
    <scope>NUCLEOTIDE SEQUENCE</scope>
</reference>
<gene>
    <name evidence="1" type="ORF">ACAOBT_LOCUS26224</name>
</gene>
<name>A0A9P0LXL3_ACAOB</name>
<keyword evidence="2" id="KW-1185">Reference proteome</keyword>
<protein>
    <submittedName>
        <fullName evidence="1">Uncharacterized protein</fullName>
    </submittedName>
</protein>